<dbReference type="InterPro" id="IPR009467">
    <property type="entry name" value="Glycolipid-bd_prot_put"/>
</dbReference>
<dbReference type="Proteomes" id="UP000232164">
    <property type="component" value="Unassembled WGS sequence"/>
</dbReference>
<comment type="caution">
    <text evidence="1">The sequence shown here is derived from an EMBL/GenBank/DDBJ whole genome shotgun (WGS) entry which is preliminary data.</text>
</comment>
<protein>
    <recommendedName>
        <fullName evidence="3">Glycolipid-binding domain-containing protein</fullName>
    </recommendedName>
</protein>
<dbReference type="EMBL" id="PIQN01000005">
    <property type="protein sequence ID" value="PKA44181.1"/>
    <property type="molecule type" value="Genomic_DNA"/>
</dbReference>
<dbReference type="Pfam" id="PF06475">
    <property type="entry name" value="Glycolipid_bind"/>
    <property type="match status" value="1"/>
</dbReference>
<sequence>MFWKNECAEEPSMTRSFLFWHRTDFEGLERLELLVEPEGVTADSTVICLEAGGFRLDHRWRLDSDWHAQSVVVERWNAQGRGMLSLERAGTGWRVNGEPRLDLEGAEEPDLSVTPFCNTFPIRRTPTAAGESLTLDTAFIDGPALTVARSKQRYDRQGPGRVRYVDLGLSAGFQADLAVDEEGLVLQYEHLFERLPVPA</sequence>
<evidence type="ECO:0000313" key="2">
    <source>
        <dbReference type="Proteomes" id="UP000232164"/>
    </source>
</evidence>
<proteinExistence type="predicted"/>
<organism evidence="1 2">
    <name type="scientific">Rhizobium sullae</name>
    <name type="common">Rhizobium hedysari</name>
    <dbReference type="NCBI Taxonomy" id="50338"/>
    <lineage>
        <taxon>Bacteria</taxon>
        <taxon>Pseudomonadati</taxon>
        <taxon>Pseudomonadota</taxon>
        <taxon>Alphaproteobacteria</taxon>
        <taxon>Hyphomicrobiales</taxon>
        <taxon>Rhizobiaceae</taxon>
        <taxon>Rhizobium/Agrobacterium group</taxon>
        <taxon>Rhizobium</taxon>
    </lineage>
</organism>
<gene>
    <name evidence="1" type="ORF">CWR43_07760</name>
</gene>
<name>A0A2N0DDK4_RHISU</name>
<evidence type="ECO:0008006" key="3">
    <source>
        <dbReference type="Google" id="ProtNLM"/>
    </source>
</evidence>
<reference evidence="1 2" key="2">
    <citation type="submission" date="2017-12" db="EMBL/GenBank/DDBJ databases">
        <title>Genome sequence of Rhizobium sullae HCNT1 isolated from Sulla coronaria nodules and featuring peculiar denitrification phenotypes.</title>
        <authorList>
            <person name="De Diego-Diaz B."/>
            <person name="Treu L."/>
            <person name="Campanaro S."/>
            <person name="Da Silva Duarte V."/>
            <person name="Basaglia M."/>
            <person name="Favaro L."/>
            <person name="Casella S."/>
            <person name="Squartini A."/>
        </authorList>
    </citation>
    <scope>NUCLEOTIDE SEQUENCE [LARGE SCALE GENOMIC DNA]</scope>
    <source>
        <strain evidence="1 2">HCNT1</strain>
    </source>
</reference>
<evidence type="ECO:0000313" key="1">
    <source>
        <dbReference type="EMBL" id="PKA44181.1"/>
    </source>
</evidence>
<accession>A0A2N0DDK4</accession>
<reference evidence="1 2" key="1">
    <citation type="submission" date="2017-11" db="EMBL/GenBank/DDBJ databases">
        <authorList>
            <person name="Han C.G."/>
        </authorList>
    </citation>
    <scope>NUCLEOTIDE SEQUENCE [LARGE SCALE GENOMIC DNA]</scope>
    <source>
        <strain evidence="1 2">HCNT1</strain>
    </source>
</reference>
<dbReference type="SUPFAM" id="SSF159275">
    <property type="entry name" value="PA1994-like"/>
    <property type="match status" value="1"/>
</dbReference>
<dbReference type="AlphaFoldDB" id="A0A2N0DDK4"/>